<protein>
    <submittedName>
        <fullName evidence="4">Cell division protein</fullName>
    </submittedName>
</protein>
<dbReference type="PROSITE" id="PS00674">
    <property type="entry name" value="AAA"/>
    <property type="match status" value="1"/>
</dbReference>
<dbReference type="EMBL" id="MG797569">
    <property type="protein sequence ID" value="AYO45728.1"/>
    <property type="molecule type" value="Genomic_DNA"/>
</dbReference>
<dbReference type="Gene3D" id="1.10.8.60">
    <property type="match status" value="1"/>
</dbReference>
<feature type="compositionally biased region" description="Low complexity" evidence="1">
    <location>
        <begin position="346"/>
        <end position="374"/>
    </location>
</feature>
<keyword evidence="4" id="KW-0934">Plastid</keyword>
<name>A0A3G2SDU0_9CHLO</name>
<dbReference type="Gene3D" id="3.40.50.300">
    <property type="entry name" value="P-loop containing nucleotide triphosphate hydrolases"/>
    <property type="match status" value="2"/>
</dbReference>
<evidence type="ECO:0000256" key="1">
    <source>
        <dbReference type="SAM" id="MobiDB-lite"/>
    </source>
</evidence>
<gene>
    <name evidence="4" type="primary">ftsH</name>
</gene>
<evidence type="ECO:0000256" key="2">
    <source>
        <dbReference type="SAM" id="Phobius"/>
    </source>
</evidence>
<keyword evidence="4" id="KW-0132">Cell division</keyword>
<keyword evidence="2" id="KW-0472">Membrane</keyword>
<evidence type="ECO:0000259" key="3">
    <source>
        <dbReference type="SMART" id="SM00382"/>
    </source>
</evidence>
<dbReference type="GO" id="GO:0004176">
    <property type="term" value="F:ATP-dependent peptidase activity"/>
    <property type="evidence" value="ECO:0007669"/>
    <property type="project" value="TreeGrafter"/>
</dbReference>
<organism evidence="4">
    <name type="scientific">Caulerpa cupressoides</name>
    <dbReference type="NCBI Taxonomy" id="148945"/>
    <lineage>
        <taxon>Eukaryota</taxon>
        <taxon>Viridiplantae</taxon>
        <taxon>Chlorophyta</taxon>
        <taxon>core chlorophytes</taxon>
        <taxon>Ulvophyceae</taxon>
        <taxon>TCBD clade</taxon>
        <taxon>Bryopsidales</taxon>
        <taxon>Halimedineae</taxon>
        <taxon>Caulerpaceae</taxon>
        <taxon>Caulerpa</taxon>
    </lineage>
</organism>
<dbReference type="InterPro" id="IPR003960">
    <property type="entry name" value="ATPase_AAA_CS"/>
</dbReference>
<feature type="region of interest" description="Disordered" evidence="1">
    <location>
        <begin position="476"/>
        <end position="495"/>
    </location>
</feature>
<keyword evidence="4" id="KW-0131">Cell cycle</keyword>
<proteinExistence type="predicted"/>
<feature type="transmembrane region" description="Helical" evidence="2">
    <location>
        <begin position="42"/>
        <end position="63"/>
    </location>
</feature>
<dbReference type="GO" id="GO:0051301">
    <property type="term" value="P:cell division"/>
    <property type="evidence" value="ECO:0007669"/>
    <property type="project" value="UniProtKB-KW"/>
</dbReference>
<dbReference type="InterPro" id="IPR027417">
    <property type="entry name" value="P-loop_NTPase"/>
</dbReference>
<feature type="region of interest" description="Disordered" evidence="1">
    <location>
        <begin position="346"/>
        <end position="393"/>
    </location>
</feature>
<keyword evidence="2" id="KW-1133">Transmembrane helix</keyword>
<keyword evidence="4" id="KW-0150">Chloroplast</keyword>
<reference evidence="4" key="1">
    <citation type="journal article" date="2018" name="Mitochondrial DNA Part B Resour">
        <title>Characterization of the complete chloroplast genome of Caulerpa cupressoides (Bryopsidales, Chlorophyta).</title>
        <authorList>
            <person name="Yan H."/>
            <person name="Yuan Y."/>
            <person name="Qiu Q."/>
            <person name="Gao D."/>
        </authorList>
    </citation>
    <scope>NUCLEOTIDE SEQUENCE</scope>
</reference>
<dbReference type="SMART" id="SM00382">
    <property type="entry name" value="AAA"/>
    <property type="match status" value="1"/>
</dbReference>
<dbReference type="InterPro" id="IPR003959">
    <property type="entry name" value="ATPase_AAA_core"/>
</dbReference>
<dbReference type="Pfam" id="PF00004">
    <property type="entry name" value="AAA"/>
    <property type="match status" value="2"/>
</dbReference>
<dbReference type="InterPro" id="IPR003593">
    <property type="entry name" value="AAA+_ATPase"/>
</dbReference>
<dbReference type="CDD" id="cd19481">
    <property type="entry name" value="RecA-like_protease"/>
    <property type="match status" value="1"/>
</dbReference>
<feature type="region of interest" description="Disordered" evidence="1">
    <location>
        <begin position="1125"/>
        <end position="1154"/>
    </location>
</feature>
<dbReference type="GO" id="GO:0006508">
    <property type="term" value="P:proteolysis"/>
    <property type="evidence" value="ECO:0007669"/>
    <property type="project" value="TreeGrafter"/>
</dbReference>
<dbReference type="GO" id="GO:0016887">
    <property type="term" value="F:ATP hydrolysis activity"/>
    <property type="evidence" value="ECO:0007669"/>
    <property type="project" value="InterPro"/>
</dbReference>
<feature type="domain" description="AAA+ ATPase" evidence="3">
    <location>
        <begin position="788"/>
        <end position="996"/>
    </location>
</feature>
<evidence type="ECO:0000313" key="4">
    <source>
        <dbReference type="EMBL" id="AYO45728.1"/>
    </source>
</evidence>
<accession>A0A3G2SDU0</accession>
<feature type="compositionally biased region" description="Pro residues" evidence="1">
    <location>
        <begin position="482"/>
        <end position="495"/>
    </location>
</feature>
<dbReference type="PANTHER" id="PTHR23076:SF97">
    <property type="entry name" value="ATP-DEPENDENT ZINC METALLOPROTEASE YME1L1"/>
    <property type="match status" value="1"/>
</dbReference>
<geneLocation type="chloroplast" evidence="4"/>
<feature type="compositionally biased region" description="Acidic residues" evidence="1">
    <location>
        <begin position="375"/>
        <end position="390"/>
    </location>
</feature>
<dbReference type="SUPFAM" id="SSF52540">
    <property type="entry name" value="P-loop containing nucleoside triphosphate hydrolases"/>
    <property type="match status" value="1"/>
</dbReference>
<keyword evidence="2" id="KW-0812">Transmembrane</keyword>
<sequence>MVQKQIGRSQLKIFLIFQDIYQILWYFRQPFLKIGKKTAKQITTLPIFFSFLFMYLGILQISLETRNSSIIKNYPFLLANNSIPQTFETFYFQLLDDNSPFLEDWDQIQYESLPLEDECEGDPKGLADLQGYSVLQTEIPFGATPSFQVDSILSPENLLDKVQDEVPQEVPHVVHHLEVPLGRRDFHHVVPRDSVLWSENLQGQDLIEFIKSETSLFKDPDFFKTTYEFLDEGFSGRSLEVDPQLEQIYSVVSSNLGILHQGFHKTFDQSLIENIFLNDSFREKFQMKKTNDQIPWKIEGFLKESSQDYLLENFSEKIDENRSVPISDEEEKNLILLSDLEMEISTSDSEMEISTSDSEMEISTSDSEMEISTSESEEEISTSESEEEMSIYESKEEMSIYEKDLTLIELIQKNYNQFEKSNELFQIKNLSDKQAKLCMELIYTYPLNFLKDFHNLIFDHSLNEVPLGAAFENVQGDLSPPDLSPPDLSPPDLSPPDLSPPDFPAVFGPEGVGEAPLTLVQDVIQEDSSYFSSSSIWFQKFFSTSEKETLGWIFWNLEKPKGEQKIVHILPKRKLSGYFFADIRTSELFQLKKNTLIQITSNSPFLSQNSQIPSPLRGRKNFKYKYQHHSKKIEYKYPLNQFFEVREKVNNYSWSLLFFLSTGWVFASLFKDLYKKYGKEILESCIDFLQRAGIFEDVQWIKEELGMAKIDKGYRGIRHQGKKIQHLIGLNRKNIILQVSDMIWFLKTKKLKASFLGLGDRFVLETLNAYLGSFLLGFQKQSPRLKTKPKGFLFAGPPGTGKTLLVQAIAGETGVPVVTQSGGLLQNPRQRGRGARTVQKLFRRAREIAPCIVFIDEVDGIGARRQYMPLDIHGRFDFIEFLESETYGNPPENKKFTIQRRPEFYDDNDHYWKEPEFTQTIQSPRIPIEVLQDAQSARSILKEQLNILTQLLIEMDGINPLDDILIIGATNRLDILDPALLRPGRFQQILTFCLPDYKSRIDLFKLYTKSSKIGVRNISWDFFSKRTQGLSSADIASIVFASELTAIEKNSPHTLGTLERGIDLITSFPSDPSLLRFQKSCIFFQNKIDWFFSKNFCFSFKDFCPIHPILEGRVSPASKGIISVGDGASKATPRGPLKQSGAHQVPESPKDEVPLKARGRAPLAKSVHLHLDVPGGRGDFFSFSPITLRFQIQKDALSSFRFLVNNLSLIPLIQPTLPPTPPLRPFFPPCSFEIETSTLLRNCYYNIGKMIWFFCLPEMNFIPSISLWDRPKNFRFLFLNKKLLEFDEFDQKLFPRKEIEKRFLSFFGGKAVESLFIFLPLNKIQHKSSQLDSLLHHALNLICLNNQIEQSNFSIEDDLQTAQALLKLMIEKWYFYLERISLEKFHPILENVNSWEYQELETDQLINHSFFDEMLIEIDMRNQLSNNEQKLSYQAWWMKKVVTRLNYQYFDYLKWSRIYLSDPLTSVRNVEWVEPDEFYHTIVRIPGYCMTWTDFLENGRFAISNLLLLQGFNIAFTTLRQFSEFIDYLADYFLRIESLRETDFQYKIQTFFIAIV</sequence>
<dbReference type="PANTHER" id="PTHR23076">
    <property type="entry name" value="METALLOPROTEASE M41 FTSH"/>
    <property type="match status" value="1"/>
</dbReference>
<dbReference type="GO" id="GO:0005524">
    <property type="term" value="F:ATP binding"/>
    <property type="evidence" value="ECO:0007669"/>
    <property type="project" value="InterPro"/>
</dbReference>